<evidence type="ECO:0000256" key="1">
    <source>
        <dbReference type="SAM" id="SignalP"/>
    </source>
</evidence>
<dbReference type="HOGENOM" id="CLU_160893_0_0_1"/>
<dbReference type="AlphaFoldDB" id="Q4R149"/>
<dbReference type="FunCoup" id="Q4R149">
    <property type="interactions" value="80"/>
</dbReference>
<dbReference type="KEGG" id="cel:CELE_Y32G9A.12"/>
<dbReference type="PANTHER" id="PTHR35182:SF2">
    <property type="entry name" value="CONSERVED DOMAIN PROTEIN-RELATED"/>
    <property type="match status" value="1"/>
</dbReference>
<dbReference type="CTD" id="3896855"/>
<dbReference type="PhylomeDB" id="Q4R149"/>
<accession>Q4R149</accession>
<keyword evidence="1" id="KW-0732">Signal</keyword>
<protein>
    <submittedName>
        <fullName evidence="2">TransThyretin-Related family domain</fullName>
    </submittedName>
</protein>
<sequence>MNQIILSCVLLLAILGISYASLAQMKVKEGARVKIQVFRASKGVKIVKHTERIIRYDGKRLVDGAGLEIDSSNYEYEHGDLFIKKFGKADEGLYSPYPANLEIKNEGNGSFSGVPVPAIRYTIDAKANVGK</sequence>
<evidence type="ECO:0000313" key="2">
    <source>
        <dbReference type="EMBL" id="CCD74305.1"/>
    </source>
</evidence>
<dbReference type="PaxDb" id="6239-Y32G9A.12"/>
<dbReference type="UCSC" id="Y32G9A.12">
    <property type="organism name" value="c. elegans"/>
</dbReference>
<keyword evidence="3" id="KW-1185">Reference proteome</keyword>
<dbReference type="Proteomes" id="UP000001940">
    <property type="component" value="Chromosome V"/>
</dbReference>
<dbReference type="PANTHER" id="PTHR35182">
    <property type="entry name" value="PROTEIN CBG13762"/>
    <property type="match status" value="1"/>
</dbReference>
<reference evidence="2 3" key="1">
    <citation type="journal article" date="1998" name="Science">
        <title>Genome sequence of the nematode C. elegans: a platform for investigating biology.</title>
        <authorList>
            <consortium name="The C. elegans sequencing consortium"/>
            <person name="Sulson J.E."/>
            <person name="Waterston R."/>
        </authorList>
    </citation>
    <scope>NUCLEOTIDE SEQUENCE [LARGE SCALE GENOMIC DNA]</scope>
    <source>
        <strain evidence="2 3">Bristol N2</strain>
    </source>
</reference>
<dbReference type="InParanoid" id="Q4R149"/>
<organism evidence="2 3">
    <name type="scientific">Caenorhabditis elegans</name>
    <dbReference type="NCBI Taxonomy" id="6239"/>
    <lineage>
        <taxon>Eukaryota</taxon>
        <taxon>Metazoa</taxon>
        <taxon>Ecdysozoa</taxon>
        <taxon>Nematoda</taxon>
        <taxon>Chromadorea</taxon>
        <taxon>Rhabditida</taxon>
        <taxon>Rhabditina</taxon>
        <taxon>Rhabditomorpha</taxon>
        <taxon>Rhabditoidea</taxon>
        <taxon>Rhabditidae</taxon>
        <taxon>Peloderinae</taxon>
        <taxon>Caenorhabditis</taxon>
    </lineage>
</organism>
<gene>
    <name evidence="2" type="ORF">CELE_Y32G9A.12</name>
    <name evidence="2 4" type="ORF">Y32G9A.12</name>
</gene>
<evidence type="ECO:0000313" key="3">
    <source>
        <dbReference type="Proteomes" id="UP000001940"/>
    </source>
</evidence>
<dbReference type="WormBase" id="Y32G9A.12">
    <property type="protein sequence ID" value="CE38884"/>
    <property type="gene ID" value="WBGene00044516"/>
</dbReference>
<dbReference type="RefSeq" id="NP_001033508.1">
    <property type="nucleotide sequence ID" value="NM_001038419.1"/>
</dbReference>
<feature type="signal peptide" evidence="1">
    <location>
        <begin position="1"/>
        <end position="20"/>
    </location>
</feature>
<feature type="chain" id="PRO_5004242711" evidence="1">
    <location>
        <begin position="21"/>
        <end position="131"/>
    </location>
</feature>
<name>Q4R149_CAEEL</name>
<evidence type="ECO:0000313" key="4">
    <source>
        <dbReference type="WormBase" id="Y32G9A.12"/>
    </source>
</evidence>
<dbReference type="EMBL" id="BX284605">
    <property type="protein sequence ID" value="CCD74305.1"/>
    <property type="molecule type" value="Genomic_DNA"/>
</dbReference>
<dbReference type="GeneID" id="3896855"/>
<proteinExistence type="predicted"/>
<dbReference type="AGR" id="WB:WBGene00044516"/>